<gene>
    <name evidence="1" type="ORF">IU459_15605</name>
</gene>
<dbReference type="RefSeq" id="WP_195130312.1">
    <property type="nucleotide sequence ID" value="NZ_JADLQX010000010.1"/>
</dbReference>
<dbReference type="EMBL" id="JADLQX010000010">
    <property type="protein sequence ID" value="MBF6298959.1"/>
    <property type="molecule type" value="Genomic_DNA"/>
</dbReference>
<sequence>MQDGDRLIVVDAANVIGSRPDGWWRDRSGAARRLLTKMSRLDEHLAQPAELVVVLEGAAKAAVAGASDPEFAHLRIVQADGSGDDAIVGVVAAAGAEDGDRAITVVTADRGLRDRVEAIGANTVGPRWLLDRIGS</sequence>
<evidence type="ECO:0000313" key="2">
    <source>
        <dbReference type="Proteomes" id="UP000702209"/>
    </source>
</evidence>
<accession>A0ABS0CQR4</accession>
<protein>
    <recommendedName>
        <fullName evidence="3">NTP pyrophosphohydrolase</fullName>
    </recommendedName>
</protein>
<evidence type="ECO:0008006" key="3">
    <source>
        <dbReference type="Google" id="ProtNLM"/>
    </source>
</evidence>
<evidence type="ECO:0000313" key="1">
    <source>
        <dbReference type="EMBL" id="MBF6298959.1"/>
    </source>
</evidence>
<keyword evidence="2" id="KW-1185">Reference proteome</keyword>
<dbReference type="Proteomes" id="UP000702209">
    <property type="component" value="Unassembled WGS sequence"/>
</dbReference>
<reference evidence="1 2" key="1">
    <citation type="submission" date="2020-10" db="EMBL/GenBank/DDBJ databases">
        <title>Identification of Nocardia species via Next-generation sequencing and recognition of intraspecies genetic diversity.</title>
        <authorList>
            <person name="Li P."/>
            <person name="Li P."/>
            <person name="Lu B."/>
        </authorList>
    </citation>
    <scope>NUCLEOTIDE SEQUENCE [LARGE SCALE GENOMIC DNA]</scope>
    <source>
        <strain evidence="1 2">BJ06-0157</strain>
    </source>
</reference>
<organism evidence="1 2">
    <name type="scientific">Nocardia amamiensis</name>
    <dbReference type="NCBI Taxonomy" id="404578"/>
    <lineage>
        <taxon>Bacteria</taxon>
        <taxon>Bacillati</taxon>
        <taxon>Actinomycetota</taxon>
        <taxon>Actinomycetes</taxon>
        <taxon>Mycobacteriales</taxon>
        <taxon>Nocardiaceae</taxon>
        <taxon>Nocardia</taxon>
    </lineage>
</organism>
<name>A0ABS0CQR4_9NOCA</name>
<comment type="caution">
    <text evidence="1">The sequence shown here is derived from an EMBL/GenBank/DDBJ whole genome shotgun (WGS) entry which is preliminary data.</text>
</comment>
<proteinExistence type="predicted"/>